<dbReference type="CDD" id="cd08389">
    <property type="entry name" value="C2A_Synaptotagmin-14_16"/>
    <property type="match status" value="1"/>
</dbReference>
<feature type="compositionally biased region" description="Polar residues" evidence="1">
    <location>
        <begin position="365"/>
        <end position="380"/>
    </location>
</feature>
<evidence type="ECO:0000256" key="1">
    <source>
        <dbReference type="SAM" id="MobiDB-lite"/>
    </source>
</evidence>
<dbReference type="CDD" id="cd08408">
    <property type="entry name" value="C2B_Synaptotagmin-14_16"/>
    <property type="match status" value="1"/>
</dbReference>
<dbReference type="InterPro" id="IPR000008">
    <property type="entry name" value="C2_dom"/>
</dbReference>
<feature type="region of interest" description="Disordered" evidence="1">
    <location>
        <begin position="354"/>
        <end position="380"/>
    </location>
</feature>
<dbReference type="Pfam" id="PF00168">
    <property type="entry name" value="C2"/>
    <property type="match status" value="2"/>
</dbReference>
<feature type="compositionally biased region" description="Acidic residues" evidence="1">
    <location>
        <begin position="98"/>
        <end position="110"/>
    </location>
</feature>
<feature type="compositionally biased region" description="Low complexity" evidence="1">
    <location>
        <begin position="126"/>
        <end position="136"/>
    </location>
</feature>
<sequence>MSSMVSLNDASVGIKSASIDTLDSLDDDSLCDPDEFQEGKPRSKASLNESAVVYSDASSSNIGNLFRALSRSIFTVQSNNSTKSATTVADGQAKSYDESGDSESSSDSEEETIRHMQKSIRRSRISLRSSLSQQKSTAGSHQSLTPGDISGSSFTNSLASLTSREQVETPLSLSPIHGNVNVAEWDLDAGQSNLDLMMHEDEVAAAMAVKPLMEGEEDDTTASPGNVPISACGTLEIALQYSVAERKLQITVVEANDLPSKDRGGASIIQVRLVVLPTKRKRYKTKVQHINSPRFAETFKLSQISPEDLKGLGLRLRLYGIGKVKDRLIGEATVRFDELNLIKDPQLTVTLQLEPRMDVNRSEPDSSAASQSENDMSSISTLTHGGSLPELLLSLSYNEMTGRLCVEVVKGSHFRNLAMSKPPDTYVKIVLLNSSCQEMAQSKTTVRRSQPNPVFKETFYFQVALFQLAEVSLMVSVHCTRTIKRKFMIGWISLGQNSSSESDEQHWLEMREAKGKVVSRWHTLVES</sequence>
<feature type="compositionally biased region" description="Polar residues" evidence="1">
    <location>
        <begin position="80"/>
        <end position="89"/>
    </location>
</feature>
<dbReference type="InterPro" id="IPR043541">
    <property type="entry name" value="SYT14/14L/16"/>
</dbReference>
<evidence type="ECO:0000313" key="3">
    <source>
        <dbReference type="EMBL" id="CAB3266766.1"/>
    </source>
</evidence>
<dbReference type="PANTHER" id="PTHR46129:SF2">
    <property type="entry name" value="SYNAPTOTAGMIN 14, ISOFORM D"/>
    <property type="match status" value="1"/>
</dbReference>
<feature type="region of interest" description="Disordered" evidence="1">
    <location>
        <begin position="80"/>
        <end position="151"/>
    </location>
</feature>
<gene>
    <name evidence="3" type="primary">Syt16</name>
</gene>
<dbReference type="SMART" id="SM00239">
    <property type="entry name" value="C2"/>
    <property type="match status" value="2"/>
</dbReference>
<dbReference type="InterPro" id="IPR035892">
    <property type="entry name" value="C2_domain_sf"/>
</dbReference>
<proteinExistence type="evidence at transcript level"/>
<dbReference type="PROSITE" id="PS50004">
    <property type="entry name" value="C2"/>
    <property type="match status" value="2"/>
</dbReference>
<feature type="region of interest" description="Disordered" evidence="1">
    <location>
        <begin position="23"/>
        <end position="47"/>
    </location>
</feature>
<dbReference type="FunFam" id="2.60.40.150:FF:000062">
    <property type="entry name" value="synaptotagmin-14 isoform X1"/>
    <property type="match status" value="1"/>
</dbReference>
<organism evidence="3">
    <name type="scientific">Phallusia mammillata</name>
    <dbReference type="NCBI Taxonomy" id="59560"/>
    <lineage>
        <taxon>Eukaryota</taxon>
        <taxon>Metazoa</taxon>
        <taxon>Chordata</taxon>
        <taxon>Tunicata</taxon>
        <taxon>Ascidiacea</taxon>
        <taxon>Phlebobranchia</taxon>
        <taxon>Ascidiidae</taxon>
        <taxon>Phallusia</taxon>
    </lineage>
</organism>
<protein>
    <submittedName>
        <fullName evidence="3">Synaptotagmin-16-like</fullName>
    </submittedName>
</protein>
<dbReference type="Gene3D" id="2.60.40.150">
    <property type="entry name" value="C2 domain"/>
    <property type="match status" value="2"/>
</dbReference>
<feature type="domain" description="C2" evidence="2">
    <location>
        <begin position="387"/>
        <end position="522"/>
    </location>
</feature>
<evidence type="ECO:0000259" key="2">
    <source>
        <dbReference type="PROSITE" id="PS50004"/>
    </source>
</evidence>
<feature type="domain" description="C2" evidence="2">
    <location>
        <begin position="231"/>
        <end position="351"/>
    </location>
</feature>
<dbReference type="AlphaFoldDB" id="A0A6F9DUW3"/>
<feature type="compositionally biased region" description="Basic and acidic residues" evidence="1">
    <location>
        <begin position="355"/>
        <end position="364"/>
    </location>
</feature>
<dbReference type="GO" id="GO:0005543">
    <property type="term" value="F:phospholipid binding"/>
    <property type="evidence" value="ECO:0007669"/>
    <property type="project" value="TreeGrafter"/>
</dbReference>
<accession>A0A6F9DUW3</accession>
<dbReference type="SUPFAM" id="SSF49562">
    <property type="entry name" value="C2 domain (Calcium/lipid-binding domain, CaLB)"/>
    <property type="match status" value="2"/>
</dbReference>
<dbReference type="PANTHER" id="PTHR46129">
    <property type="entry name" value="SYNAPTOTAGMIN 14, ISOFORM D"/>
    <property type="match status" value="1"/>
</dbReference>
<feature type="compositionally biased region" description="Basic residues" evidence="1">
    <location>
        <begin position="115"/>
        <end position="125"/>
    </location>
</feature>
<reference evidence="3" key="1">
    <citation type="submission" date="2020-04" db="EMBL/GenBank/DDBJ databases">
        <authorList>
            <person name="Neveu A P."/>
        </authorList>
    </citation>
    <scope>NUCLEOTIDE SEQUENCE</scope>
    <source>
        <tissue evidence="3">Whole embryo</tissue>
    </source>
</reference>
<feature type="compositionally biased region" description="Polar residues" evidence="1">
    <location>
        <begin position="137"/>
        <end position="151"/>
    </location>
</feature>
<feature type="compositionally biased region" description="Acidic residues" evidence="1">
    <location>
        <begin position="23"/>
        <end position="36"/>
    </location>
</feature>
<dbReference type="EMBL" id="LR790904">
    <property type="protein sequence ID" value="CAB3266766.1"/>
    <property type="molecule type" value="mRNA"/>
</dbReference>
<name>A0A6F9DUW3_9ASCI</name>